<evidence type="ECO:0000313" key="2">
    <source>
        <dbReference type="EMBL" id="MBF1384761.1"/>
    </source>
</evidence>
<feature type="transmembrane region" description="Helical" evidence="1">
    <location>
        <begin position="103"/>
        <end position="123"/>
    </location>
</feature>
<dbReference type="GO" id="GO:1902604">
    <property type="term" value="P:p-aminobenzoyl-glutamate transmembrane transport"/>
    <property type="evidence" value="ECO:0007669"/>
    <property type="project" value="InterPro"/>
</dbReference>
<reference evidence="2" key="1">
    <citation type="submission" date="2020-04" db="EMBL/GenBank/DDBJ databases">
        <title>Deep metagenomics examines the oral microbiome during advanced dental caries in children, revealing novel taxa and co-occurrences with host molecules.</title>
        <authorList>
            <person name="Baker J.L."/>
            <person name="Morton J.T."/>
            <person name="Dinis M."/>
            <person name="Alvarez R."/>
            <person name="Tran N.C."/>
            <person name="Knight R."/>
            <person name="Edlund A."/>
        </authorList>
    </citation>
    <scope>NUCLEOTIDE SEQUENCE</scope>
    <source>
        <strain evidence="2">JCVI_44_bin.5</strain>
    </source>
</reference>
<dbReference type="EMBL" id="JABZSJ010000044">
    <property type="protein sequence ID" value="MBF1384761.1"/>
    <property type="molecule type" value="Genomic_DNA"/>
</dbReference>
<feature type="transmembrane region" description="Helical" evidence="1">
    <location>
        <begin position="180"/>
        <end position="204"/>
    </location>
</feature>
<dbReference type="AlphaFoldDB" id="A0A930N038"/>
<gene>
    <name evidence="2" type="ORF">HXN26_07935</name>
</gene>
<proteinExistence type="predicted"/>
<accession>A0A930N038</accession>
<feature type="transmembrane region" description="Helical" evidence="1">
    <location>
        <begin position="135"/>
        <end position="159"/>
    </location>
</feature>
<comment type="caution">
    <text evidence="2">The sequence shown here is derived from an EMBL/GenBank/DDBJ whole genome shotgun (WGS) entry which is preliminary data.</text>
</comment>
<dbReference type="Pfam" id="PF03806">
    <property type="entry name" value="ABG_transport"/>
    <property type="match status" value="1"/>
</dbReference>
<dbReference type="Proteomes" id="UP000771736">
    <property type="component" value="Unassembled WGS sequence"/>
</dbReference>
<sequence length="211" mass="23816">MKNKYGIMALGIIVLQLLIVFGSWLVTAVFPDVNINSLLSGSGFRWFVGHFTENLKSNVLVWMLLFSIAWGVYKTSGFHEVFSKLLSKKHRLSDFRYRERVGLRLALFEFMCFIALNIIFALLPESPLLSVTGSLFPSSFSVGLIPATSFFTIIISLTYGTACGKLKTLSDVYDSISSGLILCSELFPMYIFLVQLFYTITYVFNLNISLY</sequence>
<name>A0A930N038_9BACT</name>
<dbReference type="RefSeq" id="WP_273533900.1">
    <property type="nucleotide sequence ID" value="NZ_CAUOTG010000032.1"/>
</dbReference>
<organism evidence="2 3">
    <name type="scientific">Prevotella aurantiaca</name>
    <dbReference type="NCBI Taxonomy" id="596085"/>
    <lineage>
        <taxon>Bacteria</taxon>
        <taxon>Pseudomonadati</taxon>
        <taxon>Bacteroidota</taxon>
        <taxon>Bacteroidia</taxon>
        <taxon>Bacteroidales</taxon>
        <taxon>Prevotellaceae</taxon>
        <taxon>Prevotella</taxon>
    </lineage>
</organism>
<keyword evidence="1" id="KW-1133">Transmembrane helix</keyword>
<feature type="transmembrane region" description="Helical" evidence="1">
    <location>
        <begin position="7"/>
        <end position="30"/>
    </location>
</feature>
<keyword evidence="1" id="KW-0812">Transmembrane</keyword>
<dbReference type="InterPro" id="IPR004697">
    <property type="entry name" value="AbgT"/>
</dbReference>
<feature type="transmembrane region" description="Helical" evidence="1">
    <location>
        <begin position="59"/>
        <end position="82"/>
    </location>
</feature>
<dbReference type="GO" id="GO:0015558">
    <property type="term" value="F:secondary active p-aminobenzoyl-glutamate transmembrane transporter activity"/>
    <property type="evidence" value="ECO:0007669"/>
    <property type="project" value="InterPro"/>
</dbReference>
<evidence type="ECO:0000313" key="3">
    <source>
        <dbReference type="Proteomes" id="UP000771736"/>
    </source>
</evidence>
<protein>
    <submittedName>
        <fullName evidence="2">AbgT family transporter</fullName>
    </submittedName>
</protein>
<keyword evidence="1" id="KW-0472">Membrane</keyword>
<evidence type="ECO:0000256" key="1">
    <source>
        <dbReference type="SAM" id="Phobius"/>
    </source>
</evidence>